<dbReference type="AlphaFoldDB" id="A0A1V9ZSP7"/>
<name>A0A1V9ZSP7_ACHHY</name>
<feature type="repeat" description="ANK" evidence="3">
    <location>
        <begin position="4"/>
        <end position="36"/>
    </location>
</feature>
<dbReference type="Proteomes" id="UP000243579">
    <property type="component" value="Unassembled WGS sequence"/>
</dbReference>
<comment type="caution">
    <text evidence="5">The sequence shown here is derived from an EMBL/GenBank/DDBJ whole genome shotgun (WGS) entry which is preliminary data.</text>
</comment>
<dbReference type="PROSITE" id="PS50297">
    <property type="entry name" value="ANK_REP_REGION"/>
    <property type="match status" value="1"/>
</dbReference>
<evidence type="ECO:0000256" key="4">
    <source>
        <dbReference type="SAM" id="MobiDB-lite"/>
    </source>
</evidence>
<dbReference type="InterPro" id="IPR036770">
    <property type="entry name" value="Ankyrin_rpt-contain_sf"/>
</dbReference>
<keyword evidence="1" id="KW-0677">Repeat</keyword>
<gene>
    <name evidence="5" type="ORF">ACHHYP_01882</name>
</gene>
<keyword evidence="6" id="KW-1185">Reference proteome</keyword>
<sequence length="308" mass="33691">MSVEELRLLQRAARKGRHDLVASLIMNGADINAGDSHGRTAAHEAARNGHVHVLEVLHALGCDLNRCSTRGVSVAHQAAYGGHVPFLHRLVACGGRVDLVDGNDRTPLEVAIDAQQWPAVAFLEKIYSEQIIEDDPPSLDSDLHALLPPPAPFDNDLLRMLHSDEASTTDATDVLAATDELDGASERLQALLPANMTKKRKREGAAPPPTKRIFGDDGFMLPSTPMDQQTRLQFNYRCPPVSSPERSKQMPVSAPWRRKHELWMNDDASTLLHASVADLLPMEPPANLTLPTDDADISVHALLENFDS</sequence>
<protein>
    <submittedName>
        <fullName evidence="5">Uncharacterized protein</fullName>
    </submittedName>
</protein>
<evidence type="ECO:0000313" key="6">
    <source>
        <dbReference type="Proteomes" id="UP000243579"/>
    </source>
</evidence>
<dbReference type="InterPro" id="IPR002110">
    <property type="entry name" value="Ankyrin_rpt"/>
</dbReference>
<proteinExistence type="predicted"/>
<feature type="region of interest" description="Disordered" evidence="4">
    <location>
        <begin position="198"/>
        <end position="218"/>
    </location>
</feature>
<dbReference type="PROSITE" id="PS50088">
    <property type="entry name" value="ANK_REPEAT"/>
    <property type="match status" value="2"/>
</dbReference>
<dbReference type="Pfam" id="PF13637">
    <property type="entry name" value="Ank_4"/>
    <property type="match status" value="1"/>
</dbReference>
<organism evidence="5 6">
    <name type="scientific">Achlya hypogyna</name>
    <name type="common">Oomycete</name>
    <name type="synonym">Protoachlya hypogyna</name>
    <dbReference type="NCBI Taxonomy" id="1202772"/>
    <lineage>
        <taxon>Eukaryota</taxon>
        <taxon>Sar</taxon>
        <taxon>Stramenopiles</taxon>
        <taxon>Oomycota</taxon>
        <taxon>Saprolegniomycetes</taxon>
        <taxon>Saprolegniales</taxon>
        <taxon>Achlyaceae</taxon>
        <taxon>Achlya</taxon>
    </lineage>
</organism>
<accession>A0A1V9ZSP7</accession>
<reference evidence="5 6" key="1">
    <citation type="journal article" date="2014" name="Genome Biol. Evol.">
        <title>The secreted proteins of Achlya hypogyna and Thraustotheca clavata identify the ancestral oomycete secretome and reveal gene acquisitions by horizontal gene transfer.</title>
        <authorList>
            <person name="Misner I."/>
            <person name="Blouin N."/>
            <person name="Leonard G."/>
            <person name="Richards T.A."/>
            <person name="Lane C.E."/>
        </authorList>
    </citation>
    <scope>NUCLEOTIDE SEQUENCE [LARGE SCALE GENOMIC DNA]</scope>
    <source>
        <strain evidence="5 6">ATCC 48635</strain>
    </source>
</reference>
<dbReference type="SUPFAM" id="SSF48403">
    <property type="entry name" value="Ankyrin repeat"/>
    <property type="match status" value="1"/>
</dbReference>
<dbReference type="InterPro" id="IPR050776">
    <property type="entry name" value="Ank_Repeat/CDKN_Inhibitor"/>
</dbReference>
<dbReference type="PANTHER" id="PTHR24201">
    <property type="entry name" value="ANK_REP_REGION DOMAIN-CONTAINING PROTEIN"/>
    <property type="match status" value="1"/>
</dbReference>
<dbReference type="EMBL" id="JNBR01000016">
    <property type="protein sequence ID" value="OQS01062.1"/>
    <property type="molecule type" value="Genomic_DNA"/>
</dbReference>
<keyword evidence="2 3" id="KW-0040">ANK repeat</keyword>
<evidence type="ECO:0000256" key="3">
    <source>
        <dbReference type="PROSITE-ProRule" id="PRU00023"/>
    </source>
</evidence>
<evidence type="ECO:0000256" key="2">
    <source>
        <dbReference type="ARBA" id="ARBA00023043"/>
    </source>
</evidence>
<dbReference type="Gene3D" id="1.25.40.20">
    <property type="entry name" value="Ankyrin repeat-containing domain"/>
    <property type="match status" value="1"/>
</dbReference>
<feature type="repeat" description="ANK" evidence="3">
    <location>
        <begin position="37"/>
        <end position="69"/>
    </location>
</feature>
<evidence type="ECO:0000313" key="5">
    <source>
        <dbReference type="EMBL" id="OQS01062.1"/>
    </source>
</evidence>
<dbReference type="SMART" id="SM00248">
    <property type="entry name" value="ANK"/>
    <property type="match status" value="3"/>
</dbReference>
<evidence type="ECO:0000256" key="1">
    <source>
        <dbReference type="ARBA" id="ARBA00022737"/>
    </source>
</evidence>
<dbReference type="OrthoDB" id="194358at2759"/>